<accession>A3XQU6</accession>
<keyword evidence="2" id="KW-0676">Redox-active center</keyword>
<keyword evidence="1" id="KW-0732">Signal</keyword>
<dbReference type="Proteomes" id="UP000001601">
    <property type="component" value="Unassembled WGS sequence"/>
</dbReference>
<feature type="domain" description="Thioredoxin-like fold" evidence="3">
    <location>
        <begin position="39"/>
        <end position="152"/>
    </location>
</feature>
<dbReference type="OrthoDB" id="9811036at2"/>
<dbReference type="AlphaFoldDB" id="A3XQU6"/>
<dbReference type="SUPFAM" id="SSF52833">
    <property type="entry name" value="Thioredoxin-like"/>
    <property type="match status" value="1"/>
</dbReference>
<dbReference type="PROSITE" id="PS00194">
    <property type="entry name" value="THIOREDOXIN_1"/>
    <property type="match status" value="1"/>
</dbReference>
<dbReference type="PANTHER" id="PTHR15337">
    <property type="entry name" value="ANTERIOR GRADIENT PROTEIN-RELATED"/>
    <property type="match status" value="1"/>
</dbReference>
<gene>
    <name evidence="4" type="ORF">MED217_03405</name>
</gene>
<dbReference type="InterPro" id="IPR051099">
    <property type="entry name" value="AGR/TXD"/>
</dbReference>
<keyword evidence="5" id="KW-1185">Reference proteome</keyword>
<evidence type="ECO:0000313" key="5">
    <source>
        <dbReference type="Proteomes" id="UP000001601"/>
    </source>
</evidence>
<comment type="caution">
    <text evidence="4">The sequence shown here is derived from an EMBL/GenBank/DDBJ whole genome shotgun (WGS) entry which is preliminary data.</text>
</comment>
<evidence type="ECO:0000313" key="4">
    <source>
        <dbReference type="EMBL" id="EAQ48031.1"/>
    </source>
</evidence>
<proteinExistence type="predicted"/>
<dbReference type="HOGENOM" id="CLU_090389_8_0_10"/>
<organism evidence="4 5">
    <name type="scientific">Leeuwenhoekiella blandensis (strain CECT 7118 / CCUG 51940 / KCTC 22103 / MED217)</name>
    <name type="common">Flavobacterium sp. (strain MED217)</name>
    <dbReference type="NCBI Taxonomy" id="398720"/>
    <lineage>
        <taxon>Bacteria</taxon>
        <taxon>Pseudomonadati</taxon>
        <taxon>Bacteroidota</taxon>
        <taxon>Flavobacteriia</taxon>
        <taxon>Flavobacteriales</taxon>
        <taxon>Flavobacteriaceae</taxon>
        <taxon>Leeuwenhoekiella</taxon>
    </lineage>
</organism>
<dbReference type="Gene3D" id="3.40.30.10">
    <property type="entry name" value="Glutaredoxin"/>
    <property type="match status" value="1"/>
</dbReference>
<evidence type="ECO:0000259" key="3">
    <source>
        <dbReference type="Pfam" id="PF13098"/>
    </source>
</evidence>
<evidence type="ECO:0000256" key="2">
    <source>
        <dbReference type="ARBA" id="ARBA00023284"/>
    </source>
</evidence>
<dbReference type="STRING" id="398720.MED217_03405"/>
<name>A3XQU6_LEEBM</name>
<evidence type="ECO:0000256" key="1">
    <source>
        <dbReference type="ARBA" id="ARBA00022729"/>
    </source>
</evidence>
<dbReference type="InterPro" id="IPR012336">
    <property type="entry name" value="Thioredoxin-like_fold"/>
</dbReference>
<sequence>MKKLVTLIFFVFVGFGGSLLAQDKINWMSFNEALEAQEKEPRKIFMDVYTDWCGPCKLLDKNTFQNADVAKYVNENYYAVKFNAEGTESIDYQDFVYTNPNYDPNREGRNSQHLFAHAMKINAYPSVVFFDEEGNLIQPLPGYKTPQQLEIFLKMIESDDYLEITTAEAWQEYQSNFESTFKS</sequence>
<dbReference type="InterPro" id="IPR036249">
    <property type="entry name" value="Thioredoxin-like_sf"/>
</dbReference>
<dbReference type="InterPro" id="IPR017937">
    <property type="entry name" value="Thioredoxin_CS"/>
</dbReference>
<dbReference type="PANTHER" id="PTHR15337:SF11">
    <property type="entry name" value="THIOREDOXIN DOMAIN-CONTAINING PROTEIN"/>
    <property type="match status" value="1"/>
</dbReference>
<reference evidence="4 5" key="1">
    <citation type="journal article" date="2007" name="Nature">
        <title>Light stimulates growth of proteorhodopsin-containing marine Flavobacteria.</title>
        <authorList>
            <person name="Gomez-Consarnau L."/>
            <person name="Gonzalez J.M."/>
            <person name="Coll-Llado M."/>
            <person name="Gourdon P."/>
            <person name="Pascher T."/>
            <person name="Neutze R."/>
            <person name="Pedros-Alio C."/>
            <person name="Pinhassi J."/>
        </authorList>
    </citation>
    <scope>NUCLEOTIDE SEQUENCE [LARGE SCALE GENOMIC DNA]</scope>
    <source>
        <strain evidence="4 5">MED217</strain>
    </source>
</reference>
<dbReference type="RefSeq" id="WP_009779072.1">
    <property type="nucleotide sequence ID" value="NZ_CH672395.1"/>
</dbReference>
<protein>
    <recommendedName>
        <fullName evidence="3">Thioredoxin-like fold domain-containing protein</fullName>
    </recommendedName>
</protein>
<dbReference type="eggNOG" id="COG2143">
    <property type="taxonomic scope" value="Bacteria"/>
</dbReference>
<dbReference type="Pfam" id="PF13098">
    <property type="entry name" value="Thioredoxin_2"/>
    <property type="match status" value="1"/>
</dbReference>
<dbReference type="EMBL" id="AANC01000010">
    <property type="protein sequence ID" value="EAQ48031.1"/>
    <property type="molecule type" value="Genomic_DNA"/>
</dbReference>